<keyword evidence="5" id="KW-1185">Reference proteome</keyword>
<dbReference type="CDD" id="cd00047">
    <property type="entry name" value="PTPc"/>
    <property type="match status" value="1"/>
</dbReference>
<dbReference type="InterPro" id="IPR003595">
    <property type="entry name" value="Tyr_Pase_cat"/>
</dbReference>
<evidence type="ECO:0000256" key="1">
    <source>
        <dbReference type="SAM" id="MobiDB-lite"/>
    </source>
</evidence>
<dbReference type="PROSITE" id="PS50056">
    <property type="entry name" value="TYR_PHOSPHATASE_2"/>
    <property type="match status" value="1"/>
</dbReference>
<evidence type="ECO:0000259" key="2">
    <source>
        <dbReference type="PROSITE" id="PS50055"/>
    </source>
</evidence>
<dbReference type="PROSITE" id="PS50055">
    <property type="entry name" value="TYR_PHOSPHATASE_PTP"/>
    <property type="match status" value="1"/>
</dbReference>
<dbReference type="InterPro" id="IPR052782">
    <property type="entry name" value="Oocyte-zygote_transition_reg"/>
</dbReference>
<dbReference type="InterPro" id="IPR000387">
    <property type="entry name" value="Tyr_Pase_dom"/>
</dbReference>
<comment type="caution">
    <text evidence="4">The sequence shown here is derived from an EMBL/GenBank/DDBJ whole genome shotgun (WGS) entry which is preliminary data.</text>
</comment>
<reference evidence="4" key="1">
    <citation type="submission" date="2020-09" db="EMBL/GenBank/DDBJ databases">
        <authorList>
            <person name="Kikuchi T."/>
        </authorList>
    </citation>
    <scope>NUCLEOTIDE SEQUENCE</scope>
    <source>
        <strain evidence="4">SH1</strain>
    </source>
</reference>
<dbReference type="SMART" id="SM00194">
    <property type="entry name" value="PTPc"/>
    <property type="match status" value="1"/>
</dbReference>
<evidence type="ECO:0000313" key="5">
    <source>
        <dbReference type="Proteomes" id="UP000614601"/>
    </source>
</evidence>
<dbReference type="InterPro" id="IPR000242">
    <property type="entry name" value="PTP_cat"/>
</dbReference>
<dbReference type="SMART" id="SM00404">
    <property type="entry name" value="PTPc_motif"/>
    <property type="match status" value="1"/>
</dbReference>
<gene>
    <name evidence="4" type="ORF">BOKJ2_LOCUS14528</name>
</gene>
<protein>
    <submittedName>
        <fullName evidence="4">Uncharacterized protein</fullName>
    </submittedName>
</protein>
<feature type="domain" description="Tyrosine-protein phosphatase" evidence="2">
    <location>
        <begin position="74"/>
        <end position="332"/>
    </location>
</feature>
<dbReference type="InterPro" id="IPR016130">
    <property type="entry name" value="Tyr_Pase_AS"/>
</dbReference>
<dbReference type="AlphaFoldDB" id="A0A811LVW9"/>
<dbReference type="PRINTS" id="PR00700">
    <property type="entry name" value="PRTYPHPHTASE"/>
</dbReference>
<feature type="compositionally biased region" description="Basic residues" evidence="1">
    <location>
        <begin position="1"/>
        <end position="23"/>
    </location>
</feature>
<evidence type="ECO:0000259" key="3">
    <source>
        <dbReference type="PROSITE" id="PS50056"/>
    </source>
</evidence>
<feature type="domain" description="Tyrosine specific protein phosphatases" evidence="3">
    <location>
        <begin position="254"/>
        <end position="323"/>
    </location>
</feature>
<dbReference type="OrthoDB" id="6058203at2759"/>
<dbReference type="EMBL" id="CAJFCW020000006">
    <property type="protein sequence ID" value="CAG9128546.1"/>
    <property type="molecule type" value="Genomic_DNA"/>
</dbReference>
<dbReference type="Gene3D" id="3.90.190.10">
    <property type="entry name" value="Protein tyrosine phosphatase superfamily"/>
    <property type="match status" value="1"/>
</dbReference>
<proteinExistence type="predicted"/>
<feature type="region of interest" description="Disordered" evidence="1">
    <location>
        <begin position="1"/>
        <end position="49"/>
    </location>
</feature>
<dbReference type="EMBL" id="CAJFDH010000006">
    <property type="protein sequence ID" value="CAD5231211.1"/>
    <property type="molecule type" value="Genomic_DNA"/>
</dbReference>
<dbReference type="Pfam" id="PF00102">
    <property type="entry name" value="Y_phosphatase"/>
    <property type="match status" value="1"/>
</dbReference>
<evidence type="ECO:0000313" key="4">
    <source>
        <dbReference type="EMBL" id="CAD5231211.1"/>
    </source>
</evidence>
<dbReference type="InterPro" id="IPR029021">
    <property type="entry name" value="Prot-tyrosine_phosphatase-like"/>
</dbReference>
<name>A0A811LVW9_9BILA</name>
<dbReference type="PROSITE" id="PS00383">
    <property type="entry name" value="TYR_PHOSPHATASE_1"/>
    <property type="match status" value="1"/>
</dbReference>
<sequence length="359" mass="40756">MPPKKKSTTRRRRGNRTPTNRRRSTLDEDANTVVSVEEADERSNSAPKGCTDTELLAAVTPFVEKLEKTTLEQFKEEYAALKAIPLSEATFTAFEANRPKNRYTDQFCIDQTRVKLTFNVPPDSDYIHANHVNVEGHSYNMICTQGPVQSSVADFWRMVYQEKCFAIVMLCKFIEGKRPKCEPYYPDEAGKIETYGPLMVRHGGPAPGSDRSYEKLVLDVGRVGEPFVPEHTVILVSYDKWPDKSVPTSSMALHRVLRFLRTQAKDKTIVVHCSAGVGRTGTFAALSVVESRISEKKAFDVFEIVKNLRQKRFNSVQTEIQYLFIHKAIADYLNAKKIRTDKFNAMYFAHTRGQPITEG</sequence>
<organism evidence="4 5">
    <name type="scientific">Bursaphelenchus okinawaensis</name>
    <dbReference type="NCBI Taxonomy" id="465554"/>
    <lineage>
        <taxon>Eukaryota</taxon>
        <taxon>Metazoa</taxon>
        <taxon>Ecdysozoa</taxon>
        <taxon>Nematoda</taxon>
        <taxon>Chromadorea</taxon>
        <taxon>Rhabditida</taxon>
        <taxon>Tylenchina</taxon>
        <taxon>Tylenchomorpha</taxon>
        <taxon>Aphelenchoidea</taxon>
        <taxon>Aphelenchoididae</taxon>
        <taxon>Bursaphelenchus</taxon>
    </lineage>
</organism>
<dbReference type="Proteomes" id="UP000783686">
    <property type="component" value="Unassembled WGS sequence"/>
</dbReference>
<dbReference type="GO" id="GO:0004725">
    <property type="term" value="F:protein tyrosine phosphatase activity"/>
    <property type="evidence" value="ECO:0007669"/>
    <property type="project" value="InterPro"/>
</dbReference>
<dbReference type="Proteomes" id="UP000614601">
    <property type="component" value="Unassembled WGS sequence"/>
</dbReference>
<accession>A0A811LVW9</accession>
<dbReference type="SUPFAM" id="SSF52799">
    <property type="entry name" value="(Phosphotyrosine protein) phosphatases II"/>
    <property type="match status" value="1"/>
</dbReference>
<dbReference type="PANTHER" id="PTHR46163">
    <property type="entry name" value="TYROSINE-PROTEIN PHOSPHATASE-RELATED"/>
    <property type="match status" value="1"/>
</dbReference>